<organism evidence="2 3">
    <name type="scientific">Marinobacterium rhizophilum</name>
    <dbReference type="NCBI Taxonomy" id="420402"/>
    <lineage>
        <taxon>Bacteria</taxon>
        <taxon>Pseudomonadati</taxon>
        <taxon>Pseudomonadota</taxon>
        <taxon>Gammaproteobacteria</taxon>
        <taxon>Oceanospirillales</taxon>
        <taxon>Oceanospirillaceae</taxon>
        <taxon>Marinobacterium</taxon>
    </lineage>
</organism>
<evidence type="ECO:0000313" key="3">
    <source>
        <dbReference type="Proteomes" id="UP001058461"/>
    </source>
</evidence>
<dbReference type="NCBIfam" id="NF047646">
    <property type="entry name" value="REP_Tyr_transpos"/>
    <property type="match status" value="1"/>
</dbReference>
<dbReference type="Gene3D" id="3.30.70.1290">
    <property type="entry name" value="Transposase IS200-like"/>
    <property type="match status" value="1"/>
</dbReference>
<sequence length="176" mass="21294">MSNYRRAWHPGGCYFFTVNLQRRHNDLLVRYIDNLREAVRHVRNRHPFVIHGWVVLPDHLHCLIELPIGDCDYAIRWSLIKSRFSRSIPPFERRSRSQSRRGERGIWQRRYREHAIRSEQDYRAHLDYIHINPLKHGLVERVSAWPYSTFHRCVAEGLYDEDWADDGQARRLSYDD</sequence>
<dbReference type="Proteomes" id="UP001058461">
    <property type="component" value="Chromosome"/>
</dbReference>
<dbReference type="SUPFAM" id="SSF143422">
    <property type="entry name" value="Transposase IS200-like"/>
    <property type="match status" value="1"/>
</dbReference>
<evidence type="ECO:0000313" key="2">
    <source>
        <dbReference type="EMBL" id="UTW10051.1"/>
    </source>
</evidence>
<dbReference type="InterPro" id="IPR052715">
    <property type="entry name" value="RAYT_transposase"/>
</dbReference>
<gene>
    <name evidence="2" type="ORF">KDW95_12050</name>
</gene>
<dbReference type="SMART" id="SM01321">
    <property type="entry name" value="Y1_Tnp"/>
    <property type="match status" value="1"/>
</dbReference>
<dbReference type="InterPro" id="IPR036515">
    <property type="entry name" value="Transposase_17_sf"/>
</dbReference>
<dbReference type="PANTHER" id="PTHR36966">
    <property type="entry name" value="REP-ASSOCIATED TYROSINE TRANSPOSASE"/>
    <property type="match status" value="1"/>
</dbReference>
<protein>
    <submittedName>
        <fullName evidence="2">Transposase</fullName>
    </submittedName>
</protein>
<dbReference type="InterPro" id="IPR002686">
    <property type="entry name" value="Transposase_17"/>
</dbReference>
<accession>A0ABY5HCH0</accession>
<dbReference type="EMBL" id="CP073347">
    <property type="protein sequence ID" value="UTW10051.1"/>
    <property type="molecule type" value="Genomic_DNA"/>
</dbReference>
<reference evidence="2" key="1">
    <citation type="submission" date="2021-04" db="EMBL/GenBank/DDBJ databases">
        <title>Oceanospirillales bacteria with DddD are important DMSP degraders in coastal seawater.</title>
        <authorList>
            <person name="Liu J."/>
        </authorList>
    </citation>
    <scope>NUCLEOTIDE SEQUENCE</scope>
    <source>
        <strain evidence="2">D13-1</strain>
    </source>
</reference>
<name>A0ABY5HCH0_9GAMM</name>
<dbReference type="RefSeq" id="WP_255852055.1">
    <property type="nucleotide sequence ID" value="NZ_CP073347.1"/>
</dbReference>
<evidence type="ECO:0000259" key="1">
    <source>
        <dbReference type="SMART" id="SM01321"/>
    </source>
</evidence>
<keyword evidence="3" id="KW-1185">Reference proteome</keyword>
<feature type="domain" description="Transposase IS200-like" evidence="1">
    <location>
        <begin position="9"/>
        <end position="132"/>
    </location>
</feature>
<proteinExistence type="predicted"/>
<dbReference type="Pfam" id="PF01797">
    <property type="entry name" value="Y1_Tnp"/>
    <property type="match status" value="1"/>
</dbReference>
<dbReference type="PANTHER" id="PTHR36966:SF1">
    <property type="entry name" value="REP-ASSOCIATED TYROSINE TRANSPOSASE"/>
    <property type="match status" value="1"/>
</dbReference>